<dbReference type="GO" id="GO:0042742">
    <property type="term" value="P:defense response to bacterium"/>
    <property type="evidence" value="ECO:0007669"/>
    <property type="project" value="UniProtKB-ARBA"/>
</dbReference>
<feature type="domain" description="Disease resistance R13L4/SHOC-2-like LRR" evidence="10">
    <location>
        <begin position="537"/>
        <end position="876"/>
    </location>
</feature>
<dbReference type="Pfam" id="PF23559">
    <property type="entry name" value="WHD_DRP"/>
    <property type="match status" value="1"/>
</dbReference>
<dbReference type="PANTHER" id="PTHR23155">
    <property type="entry name" value="DISEASE RESISTANCE PROTEIN RP"/>
    <property type="match status" value="1"/>
</dbReference>
<dbReference type="Gene3D" id="3.80.10.10">
    <property type="entry name" value="Ribonuclease Inhibitor"/>
    <property type="match status" value="1"/>
</dbReference>
<dbReference type="InterPro" id="IPR038005">
    <property type="entry name" value="RX-like_CC"/>
</dbReference>
<organism evidence="11 12">
    <name type="scientific">Digitaria exilis</name>
    <dbReference type="NCBI Taxonomy" id="1010633"/>
    <lineage>
        <taxon>Eukaryota</taxon>
        <taxon>Viridiplantae</taxon>
        <taxon>Streptophyta</taxon>
        <taxon>Embryophyta</taxon>
        <taxon>Tracheophyta</taxon>
        <taxon>Spermatophyta</taxon>
        <taxon>Magnoliopsida</taxon>
        <taxon>Liliopsida</taxon>
        <taxon>Poales</taxon>
        <taxon>Poaceae</taxon>
        <taxon>PACMAD clade</taxon>
        <taxon>Panicoideae</taxon>
        <taxon>Panicodae</taxon>
        <taxon>Paniceae</taxon>
        <taxon>Anthephorinae</taxon>
        <taxon>Digitaria</taxon>
    </lineage>
</organism>
<dbReference type="Pfam" id="PF00931">
    <property type="entry name" value="NB-ARC"/>
    <property type="match status" value="1"/>
</dbReference>
<dbReference type="OrthoDB" id="607034at2759"/>
<evidence type="ECO:0000256" key="3">
    <source>
        <dbReference type="ARBA" id="ARBA00022737"/>
    </source>
</evidence>
<dbReference type="InterPro" id="IPR041118">
    <property type="entry name" value="Rx_N"/>
</dbReference>
<proteinExistence type="inferred from homology"/>
<dbReference type="InterPro" id="IPR027417">
    <property type="entry name" value="P-loop_NTPase"/>
</dbReference>
<evidence type="ECO:0000259" key="9">
    <source>
        <dbReference type="Pfam" id="PF23559"/>
    </source>
</evidence>
<dbReference type="GO" id="GO:0002758">
    <property type="term" value="P:innate immune response-activating signaling pathway"/>
    <property type="evidence" value="ECO:0007669"/>
    <property type="project" value="UniProtKB-ARBA"/>
</dbReference>
<comment type="similarity">
    <text evidence="1">Belongs to the disease resistance NB-LRR family.</text>
</comment>
<dbReference type="Pfam" id="PF23598">
    <property type="entry name" value="LRR_14"/>
    <property type="match status" value="1"/>
</dbReference>
<dbReference type="FunFam" id="1.10.10.10:FF:000322">
    <property type="entry name" value="Probable disease resistance protein At1g63360"/>
    <property type="match status" value="1"/>
</dbReference>
<evidence type="ECO:0000256" key="5">
    <source>
        <dbReference type="ARBA" id="ARBA00022821"/>
    </source>
</evidence>
<evidence type="ECO:0000256" key="2">
    <source>
        <dbReference type="ARBA" id="ARBA00022614"/>
    </source>
</evidence>
<keyword evidence="5" id="KW-0611">Plant defense</keyword>
<evidence type="ECO:0000256" key="1">
    <source>
        <dbReference type="ARBA" id="ARBA00008894"/>
    </source>
</evidence>
<dbReference type="InterPro" id="IPR032675">
    <property type="entry name" value="LRR_dom_sf"/>
</dbReference>
<dbReference type="InterPro" id="IPR058922">
    <property type="entry name" value="WHD_DRP"/>
</dbReference>
<dbReference type="Gene3D" id="1.20.5.4130">
    <property type="match status" value="1"/>
</dbReference>
<dbReference type="Proteomes" id="UP000636709">
    <property type="component" value="Unassembled WGS sequence"/>
</dbReference>
<evidence type="ECO:0000313" key="12">
    <source>
        <dbReference type="Proteomes" id="UP000636709"/>
    </source>
</evidence>
<dbReference type="InterPro" id="IPR042197">
    <property type="entry name" value="Apaf_helical"/>
</dbReference>
<keyword evidence="12" id="KW-1185">Reference proteome</keyword>
<dbReference type="InterPro" id="IPR055414">
    <property type="entry name" value="LRR_R13L4/SHOC2-like"/>
</dbReference>
<dbReference type="AlphaFoldDB" id="A0A835E219"/>
<dbReference type="Gene3D" id="1.10.8.430">
    <property type="entry name" value="Helical domain of apoptotic protease-activating factors"/>
    <property type="match status" value="1"/>
</dbReference>
<evidence type="ECO:0000259" key="7">
    <source>
        <dbReference type="Pfam" id="PF00931"/>
    </source>
</evidence>
<feature type="domain" description="NB-ARC" evidence="7">
    <location>
        <begin position="179"/>
        <end position="331"/>
    </location>
</feature>
<evidence type="ECO:0000259" key="8">
    <source>
        <dbReference type="Pfam" id="PF18052"/>
    </source>
</evidence>
<evidence type="ECO:0000256" key="6">
    <source>
        <dbReference type="ARBA" id="ARBA00023054"/>
    </source>
</evidence>
<dbReference type="Gene3D" id="1.10.10.10">
    <property type="entry name" value="Winged helix-like DNA-binding domain superfamily/Winged helix DNA-binding domain"/>
    <property type="match status" value="1"/>
</dbReference>
<sequence>MNSLLCKLATLLGDEYKLLKGIRKEIRTLMDGLSSMNSLLQNLSEVNELDVQKKEWRNKVRELAYDIEDCIDIFMHQLHPGSGNAGLVRKITRKIKKLRARHKIAIQIQELKSRVVEESGRHDRYKLDVPSSSDRLMEIDPRLPAMYSEATRLVGIESRRDKIAHWLTDQDYWECCQDKKLSVVSIVGFGGVGKTTLAKQVYYQIRDRFECTAFVSVSQSPDVLRILSDILSQIGFGRMRKSNDLQKLIENIRGCLSHKRYLVVVDDVWRIQIWNIIRCAFVQDNNGSRVITTTRIEQVAAACCSYCYNHIYKMKPLSDHDSRRLFFQRIFGSEDACPEQYKIASQQVLKKCGGVPLVILSIASLLASQEHMHKEKWESIQKSLVFELETNSTLGWMRHALNLSYNDLSHSLKTCFLYLGIYPEDHKIEKVNLLRRWVAEGFVSHKHDLSPEDVAESYFNELMNRNLIQPAGFEYGELTYCQVHDVMLDFILSKSTEENFIAIIDEQYSIKRTATVRRLCIRLRNAQLVPANMSFSQIRSFTIFGHLDYMAYLPRFQVLRVLDLHCEKIDGIEFLDLSAICKLYQLRYLRTNSHQLKLPKQIRELKNLETMDIRDANVHTIPSDIAYLKSLQHLNVPVDAKLPNGIGKMVTLRALGFFNVAENSVDNIRDLGELTNLRELDLIWTKQVVKADGPCEKLKLSFLMDSLHKLRNLRSLYVSTIDTKLISPTCDFFFGWFPPPRNLQRLCLSFCSFSKVPDWISQLDKLTSLKIKVDEFPGHAVRLLGELPCLVYLDLSATEDPKHDLTFYSSAYPSLREFGFAYTFSSVTFEPGAMAKLQVLHLSFFTRRQQQEGVSLSGIEHLLNLEKLTARLYNHGDIGVSFRNVILRHPRNQSFNILFPRCPY</sequence>
<dbReference type="SUPFAM" id="SSF52540">
    <property type="entry name" value="P-loop containing nucleoside triphosphate hydrolases"/>
    <property type="match status" value="1"/>
</dbReference>
<name>A0A835E219_9POAL</name>
<dbReference type="GO" id="GO:0043531">
    <property type="term" value="F:ADP binding"/>
    <property type="evidence" value="ECO:0007669"/>
    <property type="project" value="InterPro"/>
</dbReference>
<dbReference type="EMBL" id="JACEFO010002455">
    <property type="protein sequence ID" value="KAF8659551.1"/>
    <property type="molecule type" value="Genomic_DNA"/>
</dbReference>
<gene>
    <name evidence="11" type="ORF">HU200_058303</name>
</gene>
<dbReference type="PRINTS" id="PR00364">
    <property type="entry name" value="DISEASERSIST"/>
</dbReference>
<protein>
    <submittedName>
        <fullName evidence="11">Uncharacterized protein</fullName>
    </submittedName>
</protein>
<dbReference type="Gene3D" id="3.40.50.300">
    <property type="entry name" value="P-loop containing nucleotide triphosphate hydrolases"/>
    <property type="match status" value="1"/>
</dbReference>
<dbReference type="PANTHER" id="PTHR23155:SF999">
    <property type="entry name" value="NB-ARC DOMAIN CONTAINING PROTEIN, EXPRESSED"/>
    <property type="match status" value="1"/>
</dbReference>
<dbReference type="FunFam" id="3.40.50.300:FF:001091">
    <property type="entry name" value="Probable disease resistance protein At1g61300"/>
    <property type="match status" value="1"/>
</dbReference>
<dbReference type="CDD" id="cd14798">
    <property type="entry name" value="RX-CC_like"/>
    <property type="match status" value="1"/>
</dbReference>
<accession>A0A835E219</accession>
<feature type="domain" description="Disease resistance protein winged helix" evidence="9">
    <location>
        <begin position="421"/>
        <end position="491"/>
    </location>
</feature>
<evidence type="ECO:0000256" key="4">
    <source>
        <dbReference type="ARBA" id="ARBA00022741"/>
    </source>
</evidence>
<evidence type="ECO:0000313" key="11">
    <source>
        <dbReference type="EMBL" id="KAF8659551.1"/>
    </source>
</evidence>
<keyword evidence="3" id="KW-0677">Repeat</keyword>
<feature type="domain" description="Disease resistance N-terminal" evidence="8">
    <location>
        <begin position="1"/>
        <end position="82"/>
    </location>
</feature>
<reference evidence="11" key="1">
    <citation type="submission" date="2020-07" db="EMBL/GenBank/DDBJ databases">
        <title>Genome sequence and genetic diversity analysis of an under-domesticated orphan crop, white fonio (Digitaria exilis).</title>
        <authorList>
            <person name="Bennetzen J.L."/>
            <person name="Chen S."/>
            <person name="Ma X."/>
            <person name="Wang X."/>
            <person name="Yssel A.E.J."/>
            <person name="Chaluvadi S.R."/>
            <person name="Johnson M."/>
            <person name="Gangashetty P."/>
            <person name="Hamidou F."/>
            <person name="Sanogo M.D."/>
            <person name="Zwaenepoel A."/>
            <person name="Wallace J."/>
            <person name="Van De Peer Y."/>
            <person name="Van Deynze A."/>
        </authorList>
    </citation>
    <scope>NUCLEOTIDE SEQUENCE</scope>
    <source>
        <tissue evidence="11">Leaves</tissue>
    </source>
</reference>
<dbReference type="GO" id="GO:0009626">
    <property type="term" value="P:plant-type hypersensitive response"/>
    <property type="evidence" value="ECO:0007669"/>
    <property type="project" value="UniProtKB-ARBA"/>
</dbReference>
<dbReference type="InterPro" id="IPR044974">
    <property type="entry name" value="Disease_R_plants"/>
</dbReference>
<dbReference type="Pfam" id="PF18052">
    <property type="entry name" value="Rx_N"/>
    <property type="match status" value="1"/>
</dbReference>
<dbReference type="SUPFAM" id="SSF52058">
    <property type="entry name" value="L domain-like"/>
    <property type="match status" value="1"/>
</dbReference>
<comment type="caution">
    <text evidence="11">The sequence shown here is derived from an EMBL/GenBank/DDBJ whole genome shotgun (WGS) entry which is preliminary data.</text>
</comment>
<dbReference type="InterPro" id="IPR002182">
    <property type="entry name" value="NB-ARC"/>
</dbReference>
<dbReference type="InterPro" id="IPR036388">
    <property type="entry name" value="WH-like_DNA-bd_sf"/>
</dbReference>
<keyword evidence="4" id="KW-0547">Nucleotide-binding</keyword>
<keyword evidence="2" id="KW-0433">Leucine-rich repeat</keyword>
<evidence type="ECO:0000259" key="10">
    <source>
        <dbReference type="Pfam" id="PF23598"/>
    </source>
</evidence>
<keyword evidence="6" id="KW-0175">Coiled coil</keyword>